<proteinExistence type="predicted"/>
<organism evidence="3">
    <name type="scientific">Drosophila sechellia</name>
    <name type="common">Fruit fly</name>
    <dbReference type="NCBI Taxonomy" id="7238"/>
    <lineage>
        <taxon>Eukaryota</taxon>
        <taxon>Metazoa</taxon>
        <taxon>Ecdysozoa</taxon>
        <taxon>Arthropoda</taxon>
        <taxon>Hexapoda</taxon>
        <taxon>Insecta</taxon>
        <taxon>Pterygota</taxon>
        <taxon>Neoptera</taxon>
        <taxon>Endopterygota</taxon>
        <taxon>Diptera</taxon>
        <taxon>Brachycera</taxon>
        <taxon>Muscomorpha</taxon>
        <taxon>Ephydroidea</taxon>
        <taxon>Drosophilidae</taxon>
        <taxon>Drosophila</taxon>
        <taxon>Sophophora</taxon>
    </lineage>
</organism>
<sequence>MSTKCENEIDASWYARAKQIAFNCKFGKFVLNQFIMSLPSAMFERLCEENEHLSLSDALRKAMIMETKITAKRAEENVNYVHRSNNDNFKGKSKAKHNEGIGNRNETEGKDKGMQ</sequence>
<accession>B4IM69</accession>
<dbReference type="EMBL" id="CH480939">
    <property type="protein sequence ID" value="EDW44559.1"/>
    <property type="molecule type" value="Genomic_DNA"/>
</dbReference>
<reference evidence="2 3" key="1">
    <citation type="journal article" date="2007" name="Nature">
        <title>Evolution of genes and genomes on the Drosophila phylogeny.</title>
        <authorList>
            <consortium name="Drosophila 12 Genomes Consortium"/>
            <person name="Clark A.G."/>
            <person name="Eisen M.B."/>
            <person name="Smith D.R."/>
            <person name="Bergman C.M."/>
            <person name="Oliver B."/>
            <person name="Markow T.A."/>
            <person name="Kaufman T.C."/>
            <person name="Kellis M."/>
            <person name="Gelbart W."/>
            <person name="Iyer V.N."/>
            <person name="Pollard D.A."/>
            <person name="Sackton T.B."/>
            <person name="Larracuente A.M."/>
            <person name="Singh N.D."/>
            <person name="Abad J.P."/>
            <person name="Abt D.N."/>
            <person name="Adryan B."/>
            <person name="Aguade M."/>
            <person name="Akashi H."/>
            <person name="Anderson W.W."/>
            <person name="Aquadro C.F."/>
            <person name="Ardell D.H."/>
            <person name="Arguello R."/>
            <person name="Artieri C.G."/>
            <person name="Barbash D.A."/>
            <person name="Barker D."/>
            <person name="Barsanti P."/>
            <person name="Batterham P."/>
            <person name="Batzoglou S."/>
            <person name="Begun D."/>
            <person name="Bhutkar A."/>
            <person name="Blanco E."/>
            <person name="Bosak S.A."/>
            <person name="Bradley R.K."/>
            <person name="Brand A.D."/>
            <person name="Brent M.R."/>
            <person name="Brooks A.N."/>
            <person name="Brown R.H."/>
            <person name="Butlin R.K."/>
            <person name="Caggese C."/>
            <person name="Calvi B.R."/>
            <person name="Bernardo de Carvalho A."/>
            <person name="Caspi A."/>
            <person name="Castrezana S."/>
            <person name="Celniker S.E."/>
            <person name="Chang J.L."/>
            <person name="Chapple C."/>
            <person name="Chatterji S."/>
            <person name="Chinwalla A."/>
            <person name="Civetta A."/>
            <person name="Clifton S.W."/>
            <person name="Comeron J.M."/>
            <person name="Costello J.C."/>
            <person name="Coyne J.A."/>
            <person name="Daub J."/>
            <person name="David R.G."/>
            <person name="Delcher A.L."/>
            <person name="Delehaunty K."/>
            <person name="Do C.B."/>
            <person name="Ebling H."/>
            <person name="Edwards K."/>
            <person name="Eickbush T."/>
            <person name="Evans J.D."/>
            <person name="Filipski A."/>
            <person name="Findeiss S."/>
            <person name="Freyhult E."/>
            <person name="Fulton L."/>
            <person name="Fulton R."/>
            <person name="Garcia A.C."/>
            <person name="Gardiner A."/>
            <person name="Garfield D.A."/>
            <person name="Garvin B.E."/>
            <person name="Gibson G."/>
            <person name="Gilbert D."/>
            <person name="Gnerre S."/>
            <person name="Godfrey J."/>
            <person name="Good R."/>
            <person name="Gotea V."/>
            <person name="Gravely B."/>
            <person name="Greenberg A.J."/>
            <person name="Griffiths-Jones S."/>
            <person name="Gross S."/>
            <person name="Guigo R."/>
            <person name="Gustafson E.A."/>
            <person name="Haerty W."/>
            <person name="Hahn M.W."/>
            <person name="Halligan D.L."/>
            <person name="Halpern A.L."/>
            <person name="Halter G.M."/>
            <person name="Han M.V."/>
            <person name="Heger A."/>
            <person name="Hillier L."/>
            <person name="Hinrichs A.S."/>
            <person name="Holmes I."/>
            <person name="Hoskins R.A."/>
            <person name="Hubisz M.J."/>
            <person name="Hultmark D."/>
            <person name="Huntley M.A."/>
            <person name="Jaffe D.B."/>
            <person name="Jagadeeshan S."/>
            <person name="Jeck W.R."/>
            <person name="Johnson J."/>
            <person name="Jones C.D."/>
            <person name="Jordan W.C."/>
            <person name="Karpen G.H."/>
            <person name="Kataoka E."/>
            <person name="Keightley P.D."/>
            <person name="Kheradpour P."/>
            <person name="Kirkness E.F."/>
            <person name="Koerich L.B."/>
            <person name="Kristiansen K."/>
            <person name="Kudrna D."/>
            <person name="Kulathinal R.J."/>
            <person name="Kumar S."/>
            <person name="Kwok R."/>
            <person name="Lander E."/>
            <person name="Langley C.H."/>
            <person name="Lapoint R."/>
            <person name="Lazzaro B.P."/>
            <person name="Lee S.J."/>
            <person name="Levesque L."/>
            <person name="Li R."/>
            <person name="Lin C.F."/>
            <person name="Lin M.F."/>
            <person name="Lindblad-Toh K."/>
            <person name="Llopart A."/>
            <person name="Long M."/>
            <person name="Low L."/>
            <person name="Lozovsky E."/>
            <person name="Lu J."/>
            <person name="Luo M."/>
            <person name="Machado C.A."/>
            <person name="Makalowski W."/>
            <person name="Marzo M."/>
            <person name="Matsuda M."/>
            <person name="Matzkin L."/>
            <person name="McAllister B."/>
            <person name="McBride C.S."/>
            <person name="McKernan B."/>
            <person name="McKernan K."/>
            <person name="Mendez-Lago M."/>
            <person name="Minx P."/>
            <person name="Mollenhauer M.U."/>
            <person name="Montooth K."/>
            <person name="Mount S.M."/>
            <person name="Mu X."/>
            <person name="Myers E."/>
            <person name="Negre B."/>
            <person name="Newfeld S."/>
            <person name="Nielsen R."/>
            <person name="Noor M.A."/>
            <person name="O'Grady P."/>
            <person name="Pachter L."/>
            <person name="Papaceit M."/>
            <person name="Parisi M.J."/>
            <person name="Parisi M."/>
            <person name="Parts L."/>
            <person name="Pedersen J.S."/>
            <person name="Pesole G."/>
            <person name="Phillippy A.M."/>
            <person name="Ponting C.P."/>
            <person name="Pop M."/>
            <person name="Porcelli D."/>
            <person name="Powell J.R."/>
            <person name="Prohaska S."/>
            <person name="Pruitt K."/>
            <person name="Puig M."/>
            <person name="Quesneville H."/>
            <person name="Ram K.R."/>
            <person name="Rand D."/>
            <person name="Rasmussen M.D."/>
            <person name="Reed L.K."/>
            <person name="Reenan R."/>
            <person name="Reily A."/>
            <person name="Remington K.A."/>
            <person name="Rieger T.T."/>
            <person name="Ritchie M.G."/>
            <person name="Robin C."/>
            <person name="Rogers Y.H."/>
            <person name="Rohde C."/>
            <person name="Rozas J."/>
            <person name="Rubenfield M.J."/>
            <person name="Ruiz A."/>
            <person name="Russo S."/>
            <person name="Salzberg S.L."/>
            <person name="Sanchez-Gracia A."/>
            <person name="Saranga D.J."/>
            <person name="Sato H."/>
            <person name="Schaeffer S.W."/>
            <person name="Schatz M.C."/>
            <person name="Schlenke T."/>
            <person name="Schwartz R."/>
            <person name="Segarra C."/>
            <person name="Singh R.S."/>
            <person name="Sirot L."/>
            <person name="Sirota M."/>
            <person name="Sisneros N.B."/>
            <person name="Smith C.D."/>
            <person name="Smith T.F."/>
            <person name="Spieth J."/>
            <person name="Stage D.E."/>
            <person name="Stark A."/>
            <person name="Stephan W."/>
            <person name="Strausberg R.L."/>
            <person name="Strempel S."/>
            <person name="Sturgill D."/>
            <person name="Sutton G."/>
            <person name="Sutton G.G."/>
            <person name="Tao W."/>
            <person name="Teichmann S."/>
            <person name="Tobari Y.N."/>
            <person name="Tomimura Y."/>
            <person name="Tsolas J.M."/>
            <person name="Valente V.L."/>
            <person name="Venter E."/>
            <person name="Venter J.C."/>
            <person name="Vicario S."/>
            <person name="Vieira F.G."/>
            <person name="Vilella A.J."/>
            <person name="Villasante A."/>
            <person name="Walenz B."/>
            <person name="Wang J."/>
            <person name="Wasserman M."/>
            <person name="Watts T."/>
            <person name="Wilson D."/>
            <person name="Wilson R.K."/>
            <person name="Wing R.A."/>
            <person name="Wolfner M.F."/>
            <person name="Wong A."/>
            <person name="Wong G.K."/>
            <person name="Wu C.I."/>
            <person name="Wu G."/>
            <person name="Yamamoto D."/>
            <person name="Yang H.P."/>
            <person name="Yang S.P."/>
            <person name="Yorke J.A."/>
            <person name="Yoshida K."/>
            <person name="Zdobnov E."/>
            <person name="Zhang P."/>
            <person name="Zhang Y."/>
            <person name="Zimin A.V."/>
            <person name="Baldwin J."/>
            <person name="Abdouelleil A."/>
            <person name="Abdulkadir J."/>
            <person name="Abebe A."/>
            <person name="Abera B."/>
            <person name="Abreu J."/>
            <person name="Acer S.C."/>
            <person name="Aftuck L."/>
            <person name="Alexander A."/>
            <person name="An P."/>
            <person name="Anderson E."/>
            <person name="Anderson S."/>
            <person name="Arachi H."/>
            <person name="Azer M."/>
            <person name="Bachantsang P."/>
            <person name="Barry A."/>
            <person name="Bayul T."/>
            <person name="Berlin A."/>
            <person name="Bessette D."/>
            <person name="Bloom T."/>
            <person name="Blye J."/>
            <person name="Boguslavskiy L."/>
            <person name="Bonnet C."/>
            <person name="Boukhgalter B."/>
            <person name="Bourzgui I."/>
            <person name="Brown A."/>
            <person name="Cahill P."/>
            <person name="Channer S."/>
            <person name="Cheshatsang Y."/>
            <person name="Chuda L."/>
            <person name="Citroen M."/>
            <person name="Collymore A."/>
            <person name="Cooke P."/>
            <person name="Costello M."/>
            <person name="D'Aco K."/>
            <person name="Daza R."/>
            <person name="De Haan G."/>
            <person name="DeGray S."/>
            <person name="DeMaso C."/>
            <person name="Dhargay N."/>
            <person name="Dooley K."/>
            <person name="Dooley E."/>
            <person name="Doricent M."/>
            <person name="Dorje P."/>
            <person name="Dorjee K."/>
            <person name="Dupes A."/>
            <person name="Elong R."/>
            <person name="Falk J."/>
            <person name="Farina A."/>
            <person name="Faro S."/>
            <person name="Ferguson D."/>
            <person name="Fisher S."/>
            <person name="Foley C.D."/>
            <person name="Franke A."/>
            <person name="Friedrich D."/>
            <person name="Gadbois L."/>
            <person name="Gearin G."/>
            <person name="Gearin C.R."/>
            <person name="Giannoukos G."/>
            <person name="Goode T."/>
            <person name="Graham J."/>
            <person name="Grandbois E."/>
            <person name="Grewal S."/>
            <person name="Gyaltsen K."/>
            <person name="Hafez N."/>
            <person name="Hagos B."/>
            <person name="Hall J."/>
            <person name="Henson C."/>
            <person name="Hollinger A."/>
            <person name="Honan T."/>
            <person name="Huard M.D."/>
            <person name="Hughes L."/>
            <person name="Hurhula B."/>
            <person name="Husby M.E."/>
            <person name="Kamat A."/>
            <person name="Kanga B."/>
            <person name="Kashin S."/>
            <person name="Khazanovich D."/>
            <person name="Kisner P."/>
            <person name="Lance K."/>
            <person name="Lara M."/>
            <person name="Lee W."/>
            <person name="Lennon N."/>
            <person name="Letendre F."/>
            <person name="LeVine R."/>
            <person name="Lipovsky A."/>
            <person name="Liu X."/>
            <person name="Liu J."/>
            <person name="Liu S."/>
            <person name="Lokyitsang T."/>
            <person name="Lokyitsang Y."/>
            <person name="Lubonja R."/>
            <person name="Lui A."/>
            <person name="MacDonald P."/>
            <person name="Magnisalis V."/>
            <person name="Maru K."/>
            <person name="Matthews C."/>
            <person name="McCusker W."/>
            <person name="McDonough S."/>
            <person name="Mehta T."/>
            <person name="Meldrim J."/>
            <person name="Meneus L."/>
            <person name="Mihai O."/>
            <person name="Mihalev A."/>
            <person name="Mihova T."/>
            <person name="Mittelman R."/>
            <person name="Mlenga V."/>
            <person name="Montmayeur A."/>
            <person name="Mulrain L."/>
            <person name="Navidi A."/>
            <person name="Naylor J."/>
            <person name="Negash T."/>
            <person name="Nguyen T."/>
            <person name="Nguyen N."/>
            <person name="Nicol R."/>
            <person name="Norbu C."/>
            <person name="Norbu N."/>
            <person name="Novod N."/>
            <person name="O'Neill B."/>
            <person name="Osman S."/>
            <person name="Markiewicz E."/>
            <person name="Oyono O.L."/>
            <person name="Patti C."/>
            <person name="Phunkhang P."/>
            <person name="Pierre F."/>
            <person name="Priest M."/>
            <person name="Raghuraman S."/>
            <person name="Rege F."/>
            <person name="Reyes R."/>
            <person name="Rise C."/>
            <person name="Rogov P."/>
            <person name="Ross K."/>
            <person name="Ryan E."/>
            <person name="Settipalli S."/>
            <person name="Shea T."/>
            <person name="Sherpa N."/>
            <person name="Shi L."/>
            <person name="Shih D."/>
            <person name="Sparrow T."/>
            <person name="Spaulding J."/>
            <person name="Stalker J."/>
            <person name="Stange-Thomann N."/>
            <person name="Stavropoulos S."/>
            <person name="Stone C."/>
            <person name="Strader C."/>
            <person name="Tesfaye S."/>
            <person name="Thomson T."/>
            <person name="Thoulutsang Y."/>
            <person name="Thoulutsang D."/>
            <person name="Topham K."/>
            <person name="Topping I."/>
            <person name="Tsamla T."/>
            <person name="Vassiliev H."/>
            <person name="Vo A."/>
            <person name="Wangchuk T."/>
            <person name="Wangdi T."/>
            <person name="Weiand M."/>
            <person name="Wilkinson J."/>
            <person name="Wilson A."/>
            <person name="Yadav S."/>
            <person name="Young G."/>
            <person name="Yu Q."/>
            <person name="Zembek L."/>
            <person name="Zhong D."/>
            <person name="Zimmer A."/>
            <person name="Zwirko Z."/>
            <person name="Jaffe D.B."/>
            <person name="Alvarez P."/>
            <person name="Brockman W."/>
            <person name="Butler J."/>
            <person name="Chin C."/>
            <person name="Gnerre S."/>
            <person name="Grabherr M."/>
            <person name="Kleber M."/>
            <person name="Mauceli E."/>
            <person name="MacCallum I."/>
        </authorList>
    </citation>
    <scope>NUCLEOTIDE SEQUENCE [LARGE SCALE GENOMIC DNA]</scope>
    <source>
        <strain evidence="3">Rob3c / Tucson 14021-0248.25</strain>
    </source>
</reference>
<feature type="compositionally biased region" description="Basic and acidic residues" evidence="1">
    <location>
        <begin position="105"/>
        <end position="115"/>
    </location>
</feature>
<dbReference type="Proteomes" id="UP000001292">
    <property type="component" value="Unassembled WGS sequence"/>
</dbReference>
<evidence type="ECO:0000313" key="2">
    <source>
        <dbReference type="EMBL" id="EDW44559.1"/>
    </source>
</evidence>
<dbReference type="OMA" id="PSAMFER"/>
<dbReference type="HOGENOM" id="CLU_2212694_0_0_1"/>
<gene>
    <name evidence="2" type="primary">Dsec\GM19596</name>
    <name evidence="2" type="ORF">Dsec_GM19596</name>
</gene>
<protein>
    <submittedName>
        <fullName evidence="2">GM19596</fullName>
    </submittedName>
</protein>
<feature type="region of interest" description="Disordered" evidence="1">
    <location>
        <begin position="80"/>
        <end position="115"/>
    </location>
</feature>
<evidence type="ECO:0000256" key="1">
    <source>
        <dbReference type="SAM" id="MobiDB-lite"/>
    </source>
</evidence>
<keyword evidence="3" id="KW-1185">Reference proteome</keyword>
<evidence type="ECO:0000313" key="3">
    <source>
        <dbReference type="Proteomes" id="UP000001292"/>
    </source>
</evidence>
<name>B4IM69_DROSE</name>
<dbReference type="AlphaFoldDB" id="B4IM69"/>